<feature type="compositionally biased region" description="Basic and acidic residues" evidence="4">
    <location>
        <begin position="344"/>
        <end position="354"/>
    </location>
</feature>
<dbReference type="Proteomes" id="UP001370758">
    <property type="component" value="Unassembled WGS sequence"/>
</dbReference>
<feature type="repeat" description="ANK" evidence="3">
    <location>
        <begin position="69"/>
        <end position="101"/>
    </location>
</feature>
<keyword evidence="2 3" id="KW-0040">ANK repeat</keyword>
<dbReference type="Gene3D" id="1.25.40.20">
    <property type="entry name" value="Ankyrin repeat-containing domain"/>
    <property type="match status" value="2"/>
</dbReference>
<evidence type="ECO:0000313" key="5">
    <source>
        <dbReference type="EMBL" id="KAK6495089.1"/>
    </source>
</evidence>
<dbReference type="PROSITE" id="PS50088">
    <property type="entry name" value="ANK_REPEAT"/>
    <property type="match status" value="2"/>
</dbReference>
<dbReference type="Pfam" id="PF00023">
    <property type="entry name" value="Ank"/>
    <property type="match status" value="1"/>
</dbReference>
<evidence type="ECO:0000313" key="6">
    <source>
        <dbReference type="Proteomes" id="UP001370758"/>
    </source>
</evidence>
<dbReference type="EMBL" id="JAVHJL010000013">
    <property type="protein sequence ID" value="KAK6495089.1"/>
    <property type="molecule type" value="Genomic_DNA"/>
</dbReference>
<name>A0AAV9VRH9_9PEZI</name>
<keyword evidence="1" id="KW-0677">Repeat</keyword>
<feature type="repeat" description="ANK" evidence="3">
    <location>
        <begin position="179"/>
        <end position="211"/>
    </location>
</feature>
<dbReference type="AlphaFoldDB" id="A0AAV9VRH9"/>
<evidence type="ECO:0008006" key="7">
    <source>
        <dbReference type="Google" id="ProtNLM"/>
    </source>
</evidence>
<dbReference type="InterPro" id="IPR002110">
    <property type="entry name" value="Ankyrin_rpt"/>
</dbReference>
<evidence type="ECO:0000256" key="2">
    <source>
        <dbReference type="ARBA" id="ARBA00023043"/>
    </source>
</evidence>
<dbReference type="SMART" id="SM00248">
    <property type="entry name" value="ANK"/>
    <property type="match status" value="2"/>
</dbReference>
<dbReference type="SUPFAM" id="SSF48403">
    <property type="entry name" value="Ankyrin repeat"/>
    <property type="match status" value="1"/>
</dbReference>
<feature type="compositionally biased region" description="Acidic residues" evidence="4">
    <location>
        <begin position="355"/>
        <end position="369"/>
    </location>
</feature>
<comment type="caution">
    <text evidence="5">The sequence shown here is derived from an EMBL/GenBank/DDBJ whole genome shotgun (WGS) entry which is preliminary data.</text>
</comment>
<evidence type="ECO:0000256" key="3">
    <source>
        <dbReference type="PROSITE-ProRule" id="PRU00023"/>
    </source>
</evidence>
<sequence length="369" mass="41162">MLIAGILQMDPSIQFCERLAGLFPDRAAEIDGFEFTIIHKLVLDLELGDLEQELRRYDGTGLIDKSDKLGRTPLHWAVFRDDIGLVKVLLEYGADPTIVDKFRGGALYSTKSLLVLLLCVEHCPPSFFRSREGINGQFLLYHSLFQLRYVVSFAELRGLWNVILKLGAGAFDINSQNPNGDTLLIVALLLNRGSATQFLLYAGADIDGVNRYGMTAATVGLLNSSYEALNVLFTKQQRLFFTIKDEYKNTIIECLTGRASIRAERWISGMNMARVMTALCPVDPSKDGGGRAAWDMMEARINDWVSGRIYKLEREVTLGGFHLSLSRTARVSILPPPGDYSGPNRDRDPDREAVMDSDAEDEFYDASEG</sequence>
<reference evidence="5 6" key="1">
    <citation type="submission" date="2023-08" db="EMBL/GenBank/DDBJ databases">
        <authorList>
            <person name="Palmer J.M."/>
        </authorList>
    </citation>
    <scope>NUCLEOTIDE SEQUENCE [LARGE SCALE GENOMIC DNA]</scope>
    <source>
        <strain evidence="5 6">TWF481</strain>
    </source>
</reference>
<keyword evidence="6" id="KW-1185">Reference proteome</keyword>
<dbReference type="PROSITE" id="PS50297">
    <property type="entry name" value="ANK_REP_REGION"/>
    <property type="match status" value="1"/>
</dbReference>
<proteinExistence type="predicted"/>
<organism evidence="5 6">
    <name type="scientific">Arthrobotrys musiformis</name>
    <dbReference type="NCBI Taxonomy" id="47236"/>
    <lineage>
        <taxon>Eukaryota</taxon>
        <taxon>Fungi</taxon>
        <taxon>Dikarya</taxon>
        <taxon>Ascomycota</taxon>
        <taxon>Pezizomycotina</taxon>
        <taxon>Orbiliomycetes</taxon>
        <taxon>Orbiliales</taxon>
        <taxon>Orbiliaceae</taxon>
        <taxon>Arthrobotrys</taxon>
    </lineage>
</organism>
<evidence type="ECO:0000256" key="1">
    <source>
        <dbReference type="ARBA" id="ARBA00022737"/>
    </source>
</evidence>
<evidence type="ECO:0000256" key="4">
    <source>
        <dbReference type="SAM" id="MobiDB-lite"/>
    </source>
</evidence>
<dbReference type="PANTHER" id="PTHR24171:SF9">
    <property type="entry name" value="ANKYRIN REPEAT DOMAIN-CONTAINING PROTEIN 39"/>
    <property type="match status" value="1"/>
</dbReference>
<dbReference type="PANTHER" id="PTHR24171">
    <property type="entry name" value="ANKYRIN REPEAT DOMAIN-CONTAINING PROTEIN 39-RELATED"/>
    <property type="match status" value="1"/>
</dbReference>
<dbReference type="InterPro" id="IPR036770">
    <property type="entry name" value="Ankyrin_rpt-contain_sf"/>
</dbReference>
<feature type="region of interest" description="Disordered" evidence="4">
    <location>
        <begin position="334"/>
        <end position="369"/>
    </location>
</feature>
<accession>A0AAV9VRH9</accession>
<gene>
    <name evidence="5" type="ORF">TWF481_003117</name>
</gene>
<protein>
    <recommendedName>
        <fullName evidence="7">Ankyrin</fullName>
    </recommendedName>
</protein>